<reference evidence="2" key="1">
    <citation type="submission" date="2016-11" db="UniProtKB">
        <authorList>
            <consortium name="WormBaseParasite"/>
        </authorList>
    </citation>
    <scope>IDENTIFICATION</scope>
    <source>
        <strain evidence="2">KR3021</strain>
    </source>
</reference>
<dbReference type="WBParaSite" id="RSKR_0000097300.1">
    <property type="protein sequence ID" value="RSKR_0000097300.1"/>
    <property type="gene ID" value="RSKR_0000097300"/>
</dbReference>
<protein>
    <submittedName>
        <fullName evidence="2">CPG4 domain-containing protein</fullName>
    </submittedName>
</protein>
<organism evidence="1 2">
    <name type="scientific">Rhabditophanes sp. KR3021</name>
    <dbReference type="NCBI Taxonomy" id="114890"/>
    <lineage>
        <taxon>Eukaryota</taxon>
        <taxon>Metazoa</taxon>
        <taxon>Ecdysozoa</taxon>
        <taxon>Nematoda</taxon>
        <taxon>Chromadorea</taxon>
        <taxon>Rhabditida</taxon>
        <taxon>Tylenchina</taxon>
        <taxon>Panagrolaimomorpha</taxon>
        <taxon>Strongyloidoidea</taxon>
        <taxon>Alloionematidae</taxon>
        <taxon>Rhabditophanes</taxon>
    </lineage>
</organism>
<dbReference type="Proteomes" id="UP000095286">
    <property type="component" value="Unplaced"/>
</dbReference>
<evidence type="ECO:0000313" key="1">
    <source>
        <dbReference type="Proteomes" id="UP000095286"/>
    </source>
</evidence>
<evidence type="ECO:0000313" key="2">
    <source>
        <dbReference type="WBParaSite" id="RSKR_0000097300.1"/>
    </source>
</evidence>
<sequence>MHLCTVLIAVLFASIQGAVDIAFNGNHFSNVIGAPPCVKKCVAPFIDNNILILYATNVSKMASQICSAYKSFEKCYESTPGCDLYVEAYKMIFEDEKNYCQSPINTTCVDAALPDVLKQCDTSSSLANKITELFNKRIVKNMAQSTGNIITFIENSGDVCGAVRNFFPCLKKQLNSKCRGKGNELARMLIGPFYRSINKIKNSPTLKTILMPKLLKLSLNQLQYLMQKKKPELKEEPSQEVKEETNAENKEEAKPSTENKIGTEIQPDTRDKTKPEQKETSKK</sequence>
<accession>A0AC35TIK1</accession>
<name>A0AC35TIK1_9BILA</name>
<proteinExistence type="predicted"/>